<dbReference type="InterPro" id="IPR029021">
    <property type="entry name" value="Prot-tyrosine_phosphatase-like"/>
</dbReference>
<comment type="similarity">
    <text evidence="1">Belongs to the protein-tyrosine phosphatase family.</text>
</comment>
<dbReference type="Pfam" id="PF22741">
    <property type="entry name" value="PTP-NADK"/>
    <property type="match status" value="1"/>
</dbReference>
<sequence length="199" mass="22541">MAAHLQRLLVVGMVLAVVAFPLLYKVEQERRYRNLHVVEDGVLLRSGQLNPEGFERIVREQGIGTVISLRDSKDDAEEFQNQFEDDICRAAGVRYYRFPSLNWGAADGSMPLMANVRRFLALMDDPTVPKPVLIHCFAGIHRTGTHVAGYRVERQGWSNREAWEEMQSMGTPRTKYEPDLLKLVFALTPHPVGGPAPKR</sequence>
<gene>
    <name evidence="4" type="ORF">PX52LOC_08087</name>
</gene>
<dbReference type="PROSITE" id="PS50056">
    <property type="entry name" value="TYR_PHOSPHATASE_2"/>
    <property type="match status" value="1"/>
</dbReference>
<evidence type="ECO:0000313" key="5">
    <source>
        <dbReference type="Proteomes" id="UP000324974"/>
    </source>
</evidence>
<dbReference type="PANTHER" id="PTHR31126:SF1">
    <property type="entry name" value="TYROSINE SPECIFIC PROTEIN PHOSPHATASES DOMAIN-CONTAINING PROTEIN"/>
    <property type="match status" value="1"/>
</dbReference>
<dbReference type="InterPro" id="IPR055214">
    <property type="entry name" value="PTP-NADK"/>
</dbReference>
<keyword evidence="5" id="KW-1185">Reference proteome</keyword>
<protein>
    <submittedName>
        <fullName evidence="4">Protein tyrosine/serine phosphatase</fullName>
    </submittedName>
</protein>
<keyword evidence="2" id="KW-0812">Transmembrane</keyword>
<feature type="domain" description="Tyrosine specific protein phosphatases" evidence="3">
    <location>
        <begin position="117"/>
        <end position="168"/>
    </location>
</feature>
<dbReference type="InterPro" id="IPR016130">
    <property type="entry name" value="Tyr_Pase_AS"/>
</dbReference>
<evidence type="ECO:0000256" key="2">
    <source>
        <dbReference type="SAM" id="Phobius"/>
    </source>
</evidence>
<keyword evidence="2" id="KW-0472">Membrane</keyword>
<dbReference type="PANTHER" id="PTHR31126">
    <property type="entry name" value="TYROSINE-PROTEIN PHOSPHATASE"/>
    <property type="match status" value="1"/>
</dbReference>
<dbReference type="Gene3D" id="3.90.190.10">
    <property type="entry name" value="Protein tyrosine phosphatase superfamily"/>
    <property type="match status" value="1"/>
</dbReference>
<dbReference type="AlphaFoldDB" id="A0A5C1ANH7"/>
<dbReference type="PROSITE" id="PS00383">
    <property type="entry name" value="TYR_PHOSPHATASE_1"/>
    <property type="match status" value="1"/>
</dbReference>
<dbReference type="Proteomes" id="UP000324974">
    <property type="component" value="Chromosome"/>
</dbReference>
<dbReference type="GO" id="GO:0016791">
    <property type="term" value="F:phosphatase activity"/>
    <property type="evidence" value="ECO:0007669"/>
    <property type="project" value="TreeGrafter"/>
</dbReference>
<dbReference type="SUPFAM" id="SSF52799">
    <property type="entry name" value="(Phosphotyrosine protein) phosphatases II"/>
    <property type="match status" value="1"/>
</dbReference>
<evidence type="ECO:0000259" key="3">
    <source>
        <dbReference type="PROSITE" id="PS50056"/>
    </source>
</evidence>
<keyword evidence="2" id="KW-1133">Transmembrane helix</keyword>
<dbReference type="RefSeq" id="WP_149115202.1">
    <property type="nucleotide sequence ID" value="NZ_CP042425.1"/>
</dbReference>
<feature type="transmembrane region" description="Helical" evidence="2">
    <location>
        <begin position="6"/>
        <end position="24"/>
    </location>
</feature>
<reference evidence="5" key="1">
    <citation type="submission" date="2019-08" db="EMBL/GenBank/DDBJ databases">
        <title>Limnoglobus roseus gen. nov., sp. nov., a novel freshwater planctomycete with a giant genome from the family Gemmataceae.</title>
        <authorList>
            <person name="Kulichevskaya I.S."/>
            <person name="Naumoff D.G."/>
            <person name="Miroshnikov K."/>
            <person name="Ivanova A."/>
            <person name="Philippov D.A."/>
            <person name="Hakobyan A."/>
            <person name="Rijpstra I.C."/>
            <person name="Sinninghe Damste J.S."/>
            <person name="Liesack W."/>
            <person name="Dedysh S.N."/>
        </authorList>
    </citation>
    <scope>NUCLEOTIDE SEQUENCE [LARGE SCALE GENOMIC DNA]</scope>
    <source>
        <strain evidence="5">PX52</strain>
    </source>
</reference>
<evidence type="ECO:0000313" key="4">
    <source>
        <dbReference type="EMBL" id="QEL20959.1"/>
    </source>
</evidence>
<organism evidence="4 5">
    <name type="scientific">Limnoglobus roseus</name>
    <dbReference type="NCBI Taxonomy" id="2598579"/>
    <lineage>
        <taxon>Bacteria</taxon>
        <taxon>Pseudomonadati</taxon>
        <taxon>Planctomycetota</taxon>
        <taxon>Planctomycetia</taxon>
        <taxon>Gemmatales</taxon>
        <taxon>Gemmataceae</taxon>
        <taxon>Limnoglobus</taxon>
    </lineage>
</organism>
<name>A0A5C1ANH7_9BACT</name>
<dbReference type="OrthoDB" id="211838at2"/>
<dbReference type="InterPro" id="IPR000387">
    <property type="entry name" value="Tyr_Pase_dom"/>
</dbReference>
<dbReference type="KEGG" id="lrs:PX52LOC_08087"/>
<proteinExistence type="inferred from homology"/>
<accession>A0A5C1ANH7</accession>
<dbReference type="EMBL" id="CP042425">
    <property type="protein sequence ID" value="QEL20959.1"/>
    <property type="molecule type" value="Genomic_DNA"/>
</dbReference>
<evidence type="ECO:0000256" key="1">
    <source>
        <dbReference type="ARBA" id="ARBA00009580"/>
    </source>
</evidence>